<proteinExistence type="predicted"/>
<accession>A0A8S1CXJ3</accession>
<dbReference type="EMBL" id="CADEPI010000085">
    <property type="protein sequence ID" value="CAB3373488.1"/>
    <property type="molecule type" value="Genomic_DNA"/>
</dbReference>
<name>A0A8S1CXJ3_9INSE</name>
<feature type="compositionally biased region" description="Low complexity" evidence="1">
    <location>
        <begin position="15"/>
        <end position="41"/>
    </location>
</feature>
<evidence type="ECO:0000256" key="1">
    <source>
        <dbReference type="SAM" id="MobiDB-lite"/>
    </source>
</evidence>
<keyword evidence="3" id="KW-1185">Reference proteome</keyword>
<protein>
    <submittedName>
        <fullName evidence="2">Uncharacterized protein</fullName>
    </submittedName>
</protein>
<evidence type="ECO:0000313" key="3">
    <source>
        <dbReference type="Proteomes" id="UP000494165"/>
    </source>
</evidence>
<dbReference type="AlphaFoldDB" id="A0A8S1CXJ3"/>
<sequence length="100" mass="10643">MQGNGPPAAPHHHSPLSSPLFAGHAAAAAAAAAHLSGQLQPPGGGHHHHHHQMSAHQHPVDLHVPSAAFPYYRYRDDALCWTDRKPVGDEMGHPTSVNAR</sequence>
<comment type="caution">
    <text evidence="2">The sequence shown here is derived from an EMBL/GenBank/DDBJ whole genome shotgun (WGS) entry which is preliminary data.</text>
</comment>
<dbReference type="Proteomes" id="UP000494165">
    <property type="component" value="Unassembled WGS sequence"/>
</dbReference>
<gene>
    <name evidence="2" type="ORF">CLODIP_2_CD15627</name>
</gene>
<reference evidence="2 3" key="1">
    <citation type="submission" date="2020-04" db="EMBL/GenBank/DDBJ databases">
        <authorList>
            <person name="Alioto T."/>
            <person name="Alioto T."/>
            <person name="Gomez Garrido J."/>
        </authorList>
    </citation>
    <scope>NUCLEOTIDE SEQUENCE [LARGE SCALE GENOMIC DNA]</scope>
</reference>
<evidence type="ECO:0000313" key="2">
    <source>
        <dbReference type="EMBL" id="CAB3373488.1"/>
    </source>
</evidence>
<feature type="region of interest" description="Disordered" evidence="1">
    <location>
        <begin position="1"/>
        <end position="61"/>
    </location>
</feature>
<dbReference type="OrthoDB" id="6021714at2759"/>
<organism evidence="2 3">
    <name type="scientific">Cloeon dipterum</name>
    <dbReference type="NCBI Taxonomy" id="197152"/>
    <lineage>
        <taxon>Eukaryota</taxon>
        <taxon>Metazoa</taxon>
        <taxon>Ecdysozoa</taxon>
        <taxon>Arthropoda</taxon>
        <taxon>Hexapoda</taxon>
        <taxon>Insecta</taxon>
        <taxon>Pterygota</taxon>
        <taxon>Palaeoptera</taxon>
        <taxon>Ephemeroptera</taxon>
        <taxon>Pisciforma</taxon>
        <taxon>Baetidae</taxon>
        <taxon>Cloeon</taxon>
    </lineage>
</organism>